<evidence type="ECO:0000256" key="7">
    <source>
        <dbReference type="SAM" id="MobiDB-lite"/>
    </source>
</evidence>
<feature type="transmembrane region" description="Helical" evidence="6">
    <location>
        <begin position="158"/>
        <end position="182"/>
    </location>
</feature>
<feature type="compositionally biased region" description="Low complexity" evidence="7">
    <location>
        <begin position="1"/>
        <end position="17"/>
    </location>
</feature>
<gene>
    <name evidence="9" type="ORF">EXE58_10150</name>
</gene>
<evidence type="ECO:0000256" key="1">
    <source>
        <dbReference type="ARBA" id="ARBA00004141"/>
    </source>
</evidence>
<proteinExistence type="inferred from homology"/>
<dbReference type="PIRSF" id="PIRSF006648">
    <property type="entry name" value="DrrB"/>
    <property type="match status" value="1"/>
</dbReference>
<keyword evidence="6" id="KW-0813">Transport</keyword>
<feature type="transmembrane region" description="Helical" evidence="6">
    <location>
        <begin position="79"/>
        <end position="103"/>
    </location>
</feature>
<dbReference type="Proteomes" id="UP000294853">
    <property type="component" value="Chromosome"/>
</dbReference>
<evidence type="ECO:0000256" key="3">
    <source>
        <dbReference type="ARBA" id="ARBA00022989"/>
    </source>
</evidence>
<feature type="transmembrane region" description="Helical" evidence="6">
    <location>
        <begin position="189"/>
        <end position="212"/>
    </location>
</feature>
<dbReference type="Pfam" id="PF01061">
    <property type="entry name" value="ABC2_membrane"/>
    <property type="match status" value="1"/>
</dbReference>
<evidence type="ECO:0000256" key="2">
    <source>
        <dbReference type="ARBA" id="ARBA00022692"/>
    </source>
</evidence>
<dbReference type="EMBL" id="CP038436">
    <property type="protein sequence ID" value="QBX55783.1"/>
    <property type="molecule type" value="Genomic_DNA"/>
</dbReference>
<dbReference type="PANTHER" id="PTHR43229:SF2">
    <property type="entry name" value="NODULATION PROTEIN J"/>
    <property type="match status" value="1"/>
</dbReference>
<evidence type="ECO:0000256" key="4">
    <source>
        <dbReference type="ARBA" id="ARBA00023136"/>
    </source>
</evidence>
<dbReference type="AlphaFoldDB" id="A0A4P7IGJ8"/>
<evidence type="ECO:0000256" key="6">
    <source>
        <dbReference type="RuleBase" id="RU361157"/>
    </source>
</evidence>
<keyword evidence="3 6" id="KW-1133">Transmembrane helix</keyword>
<keyword evidence="4 6" id="KW-0472">Membrane</keyword>
<name>A0A4P7IGJ8_9ACTN</name>
<dbReference type="PROSITE" id="PS51012">
    <property type="entry name" value="ABC_TM2"/>
    <property type="match status" value="1"/>
</dbReference>
<dbReference type="InterPro" id="IPR013525">
    <property type="entry name" value="ABC2_TM"/>
</dbReference>
<protein>
    <recommendedName>
        <fullName evidence="6">Transport permease protein</fullName>
    </recommendedName>
</protein>
<evidence type="ECO:0000259" key="8">
    <source>
        <dbReference type="PROSITE" id="PS51012"/>
    </source>
</evidence>
<dbReference type="OrthoDB" id="9255971at2"/>
<dbReference type="PANTHER" id="PTHR43229">
    <property type="entry name" value="NODULATION PROTEIN J"/>
    <property type="match status" value="1"/>
</dbReference>
<dbReference type="GO" id="GO:0140359">
    <property type="term" value="F:ABC-type transporter activity"/>
    <property type="evidence" value="ECO:0007669"/>
    <property type="project" value="InterPro"/>
</dbReference>
<sequence>MSTTTMSTPTATSAPTSDGSAVRRPGFVADTLNVMNRELKPVWREPMAVIFAMIQPLVFLGLFAPLLPDLAAGSSGSALQWFVPGIVAMTCLMGASFTGANLMEEMQTGSHERQLVSPLRRPALLVGRALKEVVPMLMQVVIILAVVTPFSFDLHPLGVLVGAAILGLFSIGVGALSFALALASKGQDWMFWTVQQTLLFPVLLLAGVLLPIEGAPRWLQVASDLNPMTYVVEAVRALFAGTYPADTVAAGFAGAAVVAALGLVVGVRAMRRSS</sequence>
<organism evidence="9 10">
    <name type="scientific">Nocardioides seonyuensis</name>
    <dbReference type="NCBI Taxonomy" id="2518371"/>
    <lineage>
        <taxon>Bacteria</taxon>
        <taxon>Bacillati</taxon>
        <taxon>Actinomycetota</taxon>
        <taxon>Actinomycetes</taxon>
        <taxon>Propionibacteriales</taxon>
        <taxon>Nocardioidaceae</taxon>
        <taxon>Nocardioides</taxon>
    </lineage>
</organism>
<comment type="subcellular location">
    <subcellularLocation>
        <location evidence="6">Cell membrane</location>
        <topology evidence="6">Multi-pass membrane protein</topology>
    </subcellularLocation>
    <subcellularLocation>
        <location evidence="1">Membrane</location>
        <topology evidence="1">Multi-pass membrane protein</topology>
    </subcellularLocation>
</comment>
<dbReference type="InterPro" id="IPR047817">
    <property type="entry name" value="ABC2_TM_bact-type"/>
</dbReference>
<evidence type="ECO:0000256" key="5">
    <source>
        <dbReference type="ARBA" id="ARBA00023251"/>
    </source>
</evidence>
<evidence type="ECO:0000313" key="9">
    <source>
        <dbReference type="EMBL" id="QBX55783.1"/>
    </source>
</evidence>
<feature type="region of interest" description="Disordered" evidence="7">
    <location>
        <begin position="1"/>
        <end position="22"/>
    </location>
</feature>
<feature type="transmembrane region" description="Helical" evidence="6">
    <location>
        <begin position="47"/>
        <end position="67"/>
    </location>
</feature>
<dbReference type="InterPro" id="IPR000412">
    <property type="entry name" value="ABC_2_transport"/>
</dbReference>
<dbReference type="GO" id="GO:0046677">
    <property type="term" value="P:response to antibiotic"/>
    <property type="evidence" value="ECO:0007669"/>
    <property type="project" value="UniProtKB-KW"/>
</dbReference>
<keyword evidence="6" id="KW-1003">Cell membrane</keyword>
<accession>A0A4P7IGJ8</accession>
<feature type="transmembrane region" description="Helical" evidence="6">
    <location>
        <begin position="133"/>
        <end position="152"/>
    </location>
</feature>
<feature type="domain" description="ABC transmembrane type-2" evidence="8">
    <location>
        <begin position="47"/>
        <end position="273"/>
    </location>
</feature>
<dbReference type="InterPro" id="IPR051784">
    <property type="entry name" value="Nod_factor_ABC_transporter"/>
</dbReference>
<keyword evidence="10" id="KW-1185">Reference proteome</keyword>
<dbReference type="KEGG" id="nsn:EXE58_10150"/>
<evidence type="ECO:0000313" key="10">
    <source>
        <dbReference type="Proteomes" id="UP000294853"/>
    </source>
</evidence>
<keyword evidence="5" id="KW-0046">Antibiotic resistance</keyword>
<keyword evidence="2 6" id="KW-0812">Transmembrane</keyword>
<reference evidence="9 10" key="1">
    <citation type="submission" date="2019-03" db="EMBL/GenBank/DDBJ databases">
        <title>Three New Species of Nocardioides, Nocardioides euryhalodurans sp. nov., Nocardioides seonyuensis sp. nov. and Nocardioides eburneoflavus sp. nov. Iolated from Soil.</title>
        <authorList>
            <person name="Roh S.G."/>
            <person name="Lee C."/>
            <person name="Kim M.-K."/>
            <person name="Kim S.B."/>
        </authorList>
    </citation>
    <scope>NUCLEOTIDE SEQUENCE [LARGE SCALE GENOMIC DNA]</scope>
    <source>
        <strain evidence="9 10">MMS17-SY207-3</strain>
    </source>
</reference>
<comment type="similarity">
    <text evidence="6">Belongs to the ABC-2 integral membrane protein family.</text>
</comment>
<feature type="transmembrane region" description="Helical" evidence="6">
    <location>
        <begin position="248"/>
        <end position="267"/>
    </location>
</feature>
<dbReference type="RefSeq" id="WP_135267774.1">
    <property type="nucleotide sequence ID" value="NZ_CP038436.1"/>
</dbReference>
<dbReference type="GO" id="GO:0043190">
    <property type="term" value="C:ATP-binding cassette (ABC) transporter complex"/>
    <property type="evidence" value="ECO:0007669"/>
    <property type="project" value="InterPro"/>
</dbReference>